<reference evidence="2 3" key="1">
    <citation type="submission" date="2019-10" db="EMBL/GenBank/DDBJ databases">
        <title>New species of Slilvanegrellaceae.</title>
        <authorList>
            <person name="Pitt A."/>
            <person name="Hahn M.W."/>
        </authorList>
    </citation>
    <scope>NUCLEOTIDE SEQUENCE [LARGE SCALE GENOMIC DNA]</scope>
    <source>
        <strain evidence="2 3">SP-Ram-0.45-NSY-1</strain>
    </source>
</reference>
<evidence type="ECO:0000256" key="1">
    <source>
        <dbReference type="SAM" id="SignalP"/>
    </source>
</evidence>
<sequence length="331" mass="36273">MSNSFSNIMLSLTLGASLLLASCGKKDNSNNVTSNAADFTSQDVNPSQEVKNIITADKPYVSDDLSLQASTESKKSTVYFLVNDLKPVWGVDQYKTKGTDFTVLANLNDKVVPIVLTGSKDGQACGIWNMNDGIQSCYSDTLSVLTVKFDPIKNPGLENGLYTGKFEILAKGWHNPDFEKVITIDLSIDYKSANLITVDKPFVSKDLSIEASTESKKSSVYFLVNDLKAAWGIGQYVNGTDFTVYANFNDKLVPIILNGSTDRGCGRKYMNDAAICYSNFISALTVKFDPAKNPNLESGLYTAKFNILAKGWHNSSYSKTITLDVELDIKK</sequence>
<accession>A0A6N6VTC4</accession>
<proteinExistence type="predicted"/>
<dbReference type="OrthoDB" id="5823794at2"/>
<evidence type="ECO:0000313" key="3">
    <source>
        <dbReference type="Proteomes" id="UP000437748"/>
    </source>
</evidence>
<evidence type="ECO:0008006" key="4">
    <source>
        <dbReference type="Google" id="ProtNLM"/>
    </source>
</evidence>
<comment type="caution">
    <text evidence="2">The sequence shown here is derived from an EMBL/GenBank/DDBJ whole genome shotgun (WGS) entry which is preliminary data.</text>
</comment>
<feature type="chain" id="PRO_5026883911" description="DUF4625 domain-containing protein" evidence="1">
    <location>
        <begin position="22"/>
        <end position="331"/>
    </location>
</feature>
<dbReference type="Proteomes" id="UP000437748">
    <property type="component" value="Unassembled WGS sequence"/>
</dbReference>
<organism evidence="2 3">
    <name type="scientific">Silvanigrella paludirubra</name>
    <dbReference type="NCBI Taxonomy" id="2499159"/>
    <lineage>
        <taxon>Bacteria</taxon>
        <taxon>Pseudomonadati</taxon>
        <taxon>Bdellovibrionota</taxon>
        <taxon>Oligoflexia</taxon>
        <taxon>Silvanigrellales</taxon>
        <taxon>Silvanigrellaceae</taxon>
        <taxon>Silvanigrella</taxon>
    </lineage>
</organism>
<protein>
    <recommendedName>
        <fullName evidence="4">DUF4625 domain-containing protein</fullName>
    </recommendedName>
</protein>
<keyword evidence="3" id="KW-1185">Reference proteome</keyword>
<dbReference type="AlphaFoldDB" id="A0A6N6VTC4"/>
<feature type="signal peptide" evidence="1">
    <location>
        <begin position="1"/>
        <end position="21"/>
    </location>
</feature>
<keyword evidence="1" id="KW-0732">Signal</keyword>
<evidence type="ECO:0000313" key="2">
    <source>
        <dbReference type="EMBL" id="KAB8037946.1"/>
    </source>
</evidence>
<name>A0A6N6VTC4_9BACT</name>
<dbReference type="EMBL" id="WFLM01000004">
    <property type="protein sequence ID" value="KAB8037946.1"/>
    <property type="molecule type" value="Genomic_DNA"/>
</dbReference>
<gene>
    <name evidence="2" type="ORF">GCL60_12300</name>
</gene>
<dbReference type="RefSeq" id="WP_153421024.1">
    <property type="nucleotide sequence ID" value="NZ_WFLM01000004.1"/>
</dbReference>